<sequence>MKIMLACLAAGSTLLAINSATYAEHAKTNNAELIQRLNTGAPPAVVKNATILDGDMKPVREGTNGWTCLEVMKAPTCADEAGMEWLKALMAKGPAPQKIGFIYMLHGDEGASNTDPFATGKTADNYWITTGPHVMIVGAAAKDMMQAYPRDPKADPNKPYVMWPGTPYEHLMLPVK</sequence>
<keyword evidence="3" id="KW-1185">Reference proteome</keyword>
<dbReference type="eggNOG" id="ENOG502ZC6I">
    <property type="taxonomic scope" value="Bacteria"/>
</dbReference>
<feature type="signal peptide" evidence="1">
    <location>
        <begin position="1"/>
        <end position="23"/>
    </location>
</feature>
<name>B2IEZ5_BEII9</name>
<dbReference type="HOGENOM" id="CLU_098121_0_0_5"/>
<reference evidence="3" key="1">
    <citation type="submission" date="2008-03" db="EMBL/GenBank/DDBJ databases">
        <title>Complete sequence of chromosome of Beijerinckia indica subsp. indica ATCC 9039.</title>
        <authorList>
            <consortium name="US DOE Joint Genome Institute"/>
            <person name="Copeland A."/>
            <person name="Lucas S."/>
            <person name="Lapidus A."/>
            <person name="Glavina del Rio T."/>
            <person name="Dalin E."/>
            <person name="Tice H."/>
            <person name="Bruce D."/>
            <person name="Goodwin L."/>
            <person name="Pitluck S."/>
            <person name="LaButti K."/>
            <person name="Schmutz J."/>
            <person name="Larimer F."/>
            <person name="Land M."/>
            <person name="Hauser L."/>
            <person name="Kyrpides N."/>
            <person name="Mikhailova N."/>
            <person name="Dunfield P.F."/>
            <person name="Dedysh S.N."/>
            <person name="Liesack W."/>
            <person name="Saw J.H."/>
            <person name="Alam M."/>
            <person name="Chen Y."/>
            <person name="Murrell J.C."/>
            <person name="Richardson P."/>
        </authorList>
    </citation>
    <scope>NUCLEOTIDE SEQUENCE [LARGE SCALE GENOMIC DNA]</scope>
    <source>
        <strain evidence="3">ATCC 9039 / DSM 1715 / NCIMB 8712</strain>
    </source>
</reference>
<organism evidence="2 3">
    <name type="scientific">Beijerinckia indica subsp. indica (strain ATCC 9039 / DSM 1715 / NCIMB 8712)</name>
    <dbReference type="NCBI Taxonomy" id="395963"/>
    <lineage>
        <taxon>Bacteria</taxon>
        <taxon>Pseudomonadati</taxon>
        <taxon>Pseudomonadota</taxon>
        <taxon>Alphaproteobacteria</taxon>
        <taxon>Hyphomicrobiales</taxon>
        <taxon>Beijerinckiaceae</taxon>
        <taxon>Beijerinckia</taxon>
    </lineage>
</organism>
<feature type="chain" id="PRO_5002777066" evidence="1">
    <location>
        <begin position="24"/>
        <end position="176"/>
    </location>
</feature>
<dbReference type="Proteomes" id="UP000001695">
    <property type="component" value="Chromosome"/>
</dbReference>
<gene>
    <name evidence="2" type="ordered locus">Bind_0534</name>
</gene>
<protein>
    <submittedName>
        <fullName evidence="2">Uncharacterized protein</fullName>
    </submittedName>
</protein>
<reference evidence="2 3" key="2">
    <citation type="journal article" date="2010" name="J. Bacteriol.">
        <title>Complete genome sequence of Beijerinckia indica subsp. indica.</title>
        <authorList>
            <person name="Tamas I."/>
            <person name="Dedysh S.N."/>
            <person name="Liesack W."/>
            <person name="Stott M.B."/>
            <person name="Alam M."/>
            <person name="Murrell J.C."/>
            <person name="Dunfield P.F."/>
        </authorList>
    </citation>
    <scope>NUCLEOTIDE SEQUENCE [LARGE SCALE GENOMIC DNA]</scope>
    <source>
        <strain evidence="3">ATCC 9039 / DSM 1715 / NCIMB 8712</strain>
    </source>
</reference>
<dbReference type="EMBL" id="CP001016">
    <property type="protein sequence ID" value="ACB94186.1"/>
    <property type="molecule type" value="Genomic_DNA"/>
</dbReference>
<dbReference type="OrthoDB" id="4760845at2"/>
<proteinExistence type="predicted"/>
<dbReference type="AlphaFoldDB" id="B2IEZ5"/>
<dbReference type="KEGG" id="bid:Bind_0534"/>
<accession>B2IEZ5</accession>
<evidence type="ECO:0000313" key="3">
    <source>
        <dbReference type="Proteomes" id="UP000001695"/>
    </source>
</evidence>
<keyword evidence="1" id="KW-0732">Signal</keyword>
<dbReference type="RefSeq" id="WP_012383544.1">
    <property type="nucleotide sequence ID" value="NC_010581.1"/>
</dbReference>
<evidence type="ECO:0000256" key="1">
    <source>
        <dbReference type="SAM" id="SignalP"/>
    </source>
</evidence>
<evidence type="ECO:0000313" key="2">
    <source>
        <dbReference type="EMBL" id="ACB94186.1"/>
    </source>
</evidence>